<dbReference type="InterPro" id="IPR023296">
    <property type="entry name" value="Glyco_hydro_beta-prop_sf"/>
</dbReference>
<name>A0A4Q1UMI9_9BRAD</name>
<evidence type="ECO:0000313" key="1">
    <source>
        <dbReference type="EMBL" id="RXT36734.1"/>
    </source>
</evidence>
<evidence type="ECO:0000313" key="2">
    <source>
        <dbReference type="Proteomes" id="UP000290819"/>
    </source>
</evidence>
<dbReference type="EMBL" id="MZXW01000050">
    <property type="protein sequence ID" value="RXT36734.1"/>
    <property type="molecule type" value="Genomic_DNA"/>
</dbReference>
<evidence type="ECO:0008006" key="3">
    <source>
        <dbReference type="Google" id="ProtNLM"/>
    </source>
</evidence>
<sequence>MSWLDIDVRDPTRILRLATDPLLSPGPLGGFDDSGAIGCWIVEHHGIERLYYQGWTLGVTVGFYAAIGAAERPAGRLDLPFERISSGPILDRCMREPVFVADPAVMVEGQTFRMWYQSGRSWTLQDGRALPSYDIRYAESADGIHWTIEGTNALTFEHPGEVAIARFCPLREADGSYKAWYSYRGNDWGYQIGYATSPDGLAWTRRDALAGIHNDAESWEGPMICYPFVFDSDIGRLMLYNGGRYGDAGFGLAILEQD</sequence>
<reference evidence="1 2" key="1">
    <citation type="submission" date="2017-03" db="EMBL/GenBank/DDBJ databases">
        <authorList>
            <person name="Safronova V.I."/>
            <person name="Sazanova A.L."/>
            <person name="Chirak E.R."/>
        </authorList>
    </citation>
    <scope>NUCLEOTIDE SEQUENCE [LARGE SCALE GENOMIC DNA]</scope>
    <source>
        <strain evidence="1 2">Opo-243</strain>
    </source>
</reference>
<dbReference type="PANTHER" id="PTHR35279">
    <property type="match status" value="1"/>
</dbReference>
<dbReference type="Gene3D" id="2.115.10.20">
    <property type="entry name" value="Glycosyl hydrolase domain, family 43"/>
    <property type="match status" value="1"/>
</dbReference>
<dbReference type="SUPFAM" id="SSF75005">
    <property type="entry name" value="Arabinanase/levansucrase/invertase"/>
    <property type="match status" value="1"/>
</dbReference>
<dbReference type="PANTHER" id="PTHR35279:SF1">
    <property type="entry name" value="ARABINANASE_LEVANSUCRASE_INVERTASE"/>
    <property type="match status" value="1"/>
</dbReference>
<dbReference type="AlphaFoldDB" id="A0A4Q1UMI9"/>
<gene>
    <name evidence="1" type="ORF">B5V03_34450</name>
</gene>
<dbReference type="Proteomes" id="UP000290819">
    <property type="component" value="Unassembled WGS sequence"/>
</dbReference>
<protein>
    <recommendedName>
        <fullName evidence="3">Glycosyl hydrolase family 32 N-terminal domain-containing protein</fullName>
    </recommendedName>
</protein>
<accession>A0A4Q1UMI9</accession>
<keyword evidence="2" id="KW-1185">Reference proteome</keyword>
<organism evidence="1 2">
    <name type="scientific">Bradyrhizobium betae</name>
    <dbReference type="NCBI Taxonomy" id="244734"/>
    <lineage>
        <taxon>Bacteria</taxon>
        <taxon>Pseudomonadati</taxon>
        <taxon>Pseudomonadota</taxon>
        <taxon>Alphaproteobacteria</taxon>
        <taxon>Hyphomicrobiales</taxon>
        <taxon>Nitrobacteraceae</taxon>
        <taxon>Bradyrhizobium</taxon>
    </lineage>
</organism>
<comment type="caution">
    <text evidence="1">The sequence shown here is derived from an EMBL/GenBank/DDBJ whole genome shotgun (WGS) entry which is preliminary data.</text>
</comment>
<proteinExistence type="predicted"/>